<dbReference type="EMBL" id="LBWE01000015">
    <property type="protein sequence ID" value="KKR00620.1"/>
    <property type="molecule type" value="Genomic_DNA"/>
</dbReference>
<evidence type="ECO:0000313" key="2">
    <source>
        <dbReference type="Proteomes" id="UP000033998"/>
    </source>
</evidence>
<dbReference type="Proteomes" id="UP000033998">
    <property type="component" value="Unassembled WGS sequence"/>
</dbReference>
<protein>
    <submittedName>
        <fullName evidence="1">Uncharacterized protein</fullName>
    </submittedName>
</protein>
<sequence length="61" mass="7267">MPRVNFSQFFLYGVIAKLLYTRRVPLCKVDNSNFLEKITKQNKEKFLSKNMVRKLCISGYF</sequence>
<name>A0A837HPU2_9BACT</name>
<dbReference type="AlphaFoldDB" id="A0A837HPU2"/>
<reference evidence="1 2" key="1">
    <citation type="journal article" date="2015" name="Nature">
        <title>rRNA introns, odd ribosomes, and small enigmatic genomes across a large radiation of phyla.</title>
        <authorList>
            <person name="Brown C.T."/>
            <person name="Hug L.A."/>
            <person name="Thomas B.C."/>
            <person name="Sharon I."/>
            <person name="Castelle C.J."/>
            <person name="Singh A."/>
            <person name="Wilkins M.J."/>
            <person name="Williams K.H."/>
            <person name="Banfield J.F."/>
        </authorList>
    </citation>
    <scope>NUCLEOTIDE SEQUENCE [LARGE SCALE GENOMIC DNA]</scope>
</reference>
<gene>
    <name evidence="1" type="ORF">UT27_C0015G0002</name>
</gene>
<evidence type="ECO:0000313" key="1">
    <source>
        <dbReference type="EMBL" id="KKR00620.1"/>
    </source>
</evidence>
<accession>A0A837HPU2</accession>
<comment type="caution">
    <text evidence="1">The sequence shown here is derived from an EMBL/GenBank/DDBJ whole genome shotgun (WGS) entry which is preliminary data.</text>
</comment>
<organism evidence="1 2">
    <name type="scientific">Candidatus Nomurabacteria bacterium GW2011_GWD2_39_12</name>
    <dbReference type="NCBI Taxonomy" id="1618759"/>
    <lineage>
        <taxon>Bacteria</taxon>
        <taxon>Candidatus Nomuraibacteriota</taxon>
    </lineage>
</organism>
<proteinExistence type="predicted"/>